<dbReference type="SUPFAM" id="SSF55031">
    <property type="entry name" value="Bacterial exopeptidase dimerisation domain"/>
    <property type="match status" value="1"/>
</dbReference>
<dbReference type="InterPro" id="IPR011650">
    <property type="entry name" value="Peptidase_M20_dimer"/>
</dbReference>
<evidence type="ECO:0000313" key="5">
    <source>
        <dbReference type="EMBL" id="KAA6414482.1"/>
    </source>
</evidence>
<dbReference type="Gene3D" id="3.30.70.360">
    <property type="match status" value="1"/>
</dbReference>
<keyword evidence="2" id="KW-0378">Hydrolase</keyword>
<dbReference type="Pfam" id="PF07687">
    <property type="entry name" value="M20_dimer"/>
    <property type="match status" value="1"/>
</dbReference>
<feature type="domain" description="Peptidase M20 dimerisation" evidence="4">
    <location>
        <begin position="277"/>
        <end position="368"/>
    </location>
</feature>
<accession>A0A5M8PZE8</accession>
<dbReference type="InterPro" id="IPR002933">
    <property type="entry name" value="Peptidase_M20"/>
</dbReference>
<proteinExistence type="inferred from homology"/>
<dbReference type="SUPFAM" id="SSF53187">
    <property type="entry name" value="Zn-dependent exopeptidases"/>
    <property type="match status" value="1"/>
</dbReference>
<name>A0A5M8PZE8_9LECA</name>
<feature type="compositionally biased region" description="Low complexity" evidence="3">
    <location>
        <begin position="104"/>
        <end position="127"/>
    </location>
</feature>
<dbReference type="PANTHER" id="PTHR32494">
    <property type="entry name" value="ALLANTOATE DEIMINASE-RELATED"/>
    <property type="match status" value="1"/>
</dbReference>
<dbReference type="Gene3D" id="3.40.630.10">
    <property type="entry name" value="Zn peptidases"/>
    <property type="match status" value="1"/>
</dbReference>
<reference evidence="5 6" key="1">
    <citation type="submission" date="2019-09" db="EMBL/GenBank/DDBJ databases">
        <title>The hologenome of the rock-dwelling lichen Lasallia pustulata.</title>
        <authorList>
            <person name="Greshake Tzovaras B."/>
            <person name="Segers F."/>
            <person name="Bicker A."/>
            <person name="Dal Grande F."/>
            <person name="Otte J."/>
            <person name="Hankeln T."/>
            <person name="Schmitt I."/>
            <person name="Ebersberger I."/>
        </authorList>
    </citation>
    <scope>NUCLEOTIDE SEQUENCE [LARGE SCALE GENOMIC DNA]</scope>
    <source>
        <strain evidence="5">A1-1</strain>
    </source>
</reference>
<comment type="similarity">
    <text evidence="1">Belongs to the peptidase M20A family.</text>
</comment>
<dbReference type="Proteomes" id="UP000324767">
    <property type="component" value="Unassembled WGS sequence"/>
</dbReference>
<sequence>MLALPPLATKRGVFLLSKIRVRLQSQHQSVIGPRRFSVASSRRYASLRIPDEQIDSLRVDGRRLVGDIHATAAWGTGERWGDDPTQTGLSRPALSPPTAPPAPGSSTPRAPSAAPSASTPWATSSRCGRGGGPAPPPSWGRISTRSPRAGGTMACWGGGGGEMLRVLVEGGVETEFAVGVVDWTNEEGARFPMSMVASGVWAGEIPIEKAHALKEVGAGGRTMREELESIGYLGEMEASYKAMPIAAHFELHIEQGPLLESNKQRIGIVHGVQAYRWHTLTVHGRDAHTGTTDFAHRADALLTTAKLLLHSHRLATAASALASTGILSLSPGSTNTVPGRVRFSLDIRAREDETLEALEAGLRRDFERIAGGRMSAGWGGGTRGRPCGVRWGLDFRSRAVGFHADCIQCVEESARGVVRREEVRREMVSGAGHDSVFTSKRCPTSMIFVPCRDGVSHHPAEYCSPEDCATGAQVLLGAVLRYDRLRAERAERAGI</sequence>
<dbReference type="NCBIfam" id="TIGR01879">
    <property type="entry name" value="hydantase"/>
    <property type="match status" value="1"/>
</dbReference>
<dbReference type="InterPro" id="IPR036264">
    <property type="entry name" value="Bact_exopeptidase_dim_dom"/>
</dbReference>
<evidence type="ECO:0000256" key="1">
    <source>
        <dbReference type="ARBA" id="ARBA00006247"/>
    </source>
</evidence>
<evidence type="ECO:0000313" key="6">
    <source>
        <dbReference type="Proteomes" id="UP000324767"/>
    </source>
</evidence>
<gene>
    <name evidence="5" type="ORF">FRX48_01231</name>
</gene>
<organism evidence="5 6">
    <name type="scientific">Lasallia pustulata</name>
    <dbReference type="NCBI Taxonomy" id="136370"/>
    <lineage>
        <taxon>Eukaryota</taxon>
        <taxon>Fungi</taxon>
        <taxon>Dikarya</taxon>
        <taxon>Ascomycota</taxon>
        <taxon>Pezizomycotina</taxon>
        <taxon>Lecanoromycetes</taxon>
        <taxon>OSLEUM clade</taxon>
        <taxon>Umbilicariomycetidae</taxon>
        <taxon>Umbilicariales</taxon>
        <taxon>Umbilicariaceae</taxon>
        <taxon>Lasallia</taxon>
    </lineage>
</organism>
<dbReference type="AlphaFoldDB" id="A0A5M8PZE8"/>
<comment type="caution">
    <text evidence="5">The sequence shown here is derived from an EMBL/GenBank/DDBJ whole genome shotgun (WGS) entry which is preliminary data.</text>
</comment>
<dbReference type="InterPro" id="IPR010158">
    <property type="entry name" value="Amidase_Cbmase"/>
</dbReference>
<evidence type="ECO:0000256" key="2">
    <source>
        <dbReference type="ARBA" id="ARBA00022801"/>
    </source>
</evidence>
<dbReference type="PANTHER" id="PTHR32494:SF5">
    <property type="entry name" value="ALLANTOATE AMIDOHYDROLASE"/>
    <property type="match status" value="1"/>
</dbReference>
<feature type="region of interest" description="Disordered" evidence="3">
    <location>
        <begin position="75"/>
        <end position="154"/>
    </location>
</feature>
<dbReference type="Pfam" id="PF01546">
    <property type="entry name" value="Peptidase_M20"/>
    <property type="match status" value="1"/>
</dbReference>
<dbReference type="EMBL" id="VXIT01000002">
    <property type="protein sequence ID" value="KAA6414482.1"/>
    <property type="molecule type" value="Genomic_DNA"/>
</dbReference>
<protein>
    <recommendedName>
        <fullName evidence="4">Peptidase M20 dimerisation domain-containing protein</fullName>
    </recommendedName>
</protein>
<evidence type="ECO:0000256" key="3">
    <source>
        <dbReference type="SAM" id="MobiDB-lite"/>
    </source>
</evidence>
<feature type="compositionally biased region" description="Pro residues" evidence="3">
    <location>
        <begin position="94"/>
        <end position="103"/>
    </location>
</feature>
<dbReference type="OrthoDB" id="4676at2759"/>
<evidence type="ECO:0000259" key="4">
    <source>
        <dbReference type="Pfam" id="PF07687"/>
    </source>
</evidence>
<dbReference type="GO" id="GO:0016813">
    <property type="term" value="F:hydrolase activity, acting on carbon-nitrogen (but not peptide) bonds, in linear amidines"/>
    <property type="evidence" value="ECO:0007669"/>
    <property type="project" value="InterPro"/>
</dbReference>